<keyword evidence="2" id="KW-0276">Fatty acid metabolism</keyword>
<dbReference type="AlphaFoldDB" id="A0A0N8DXD5"/>
<evidence type="ECO:0000256" key="4">
    <source>
        <dbReference type="ARBA" id="ARBA00026121"/>
    </source>
</evidence>
<protein>
    <recommendedName>
        <fullName evidence="4">long-chain-fatty-acid--CoA ligase</fullName>
        <ecNumber evidence="4">6.2.1.3</ecNumber>
    </recommendedName>
</protein>
<dbReference type="InterPro" id="IPR000873">
    <property type="entry name" value="AMP-dep_synth/lig_dom"/>
</dbReference>
<organism evidence="5">
    <name type="scientific">Daphnia magna</name>
    <dbReference type="NCBI Taxonomy" id="35525"/>
    <lineage>
        <taxon>Eukaryota</taxon>
        <taxon>Metazoa</taxon>
        <taxon>Ecdysozoa</taxon>
        <taxon>Arthropoda</taxon>
        <taxon>Crustacea</taxon>
        <taxon>Branchiopoda</taxon>
        <taxon>Diplostraca</taxon>
        <taxon>Cladocera</taxon>
        <taxon>Anomopoda</taxon>
        <taxon>Daphniidae</taxon>
        <taxon>Daphnia</taxon>
    </lineage>
</organism>
<reference evidence="5" key="1">
    <citation type="submission" date="2015-10" db="EMBL/GenBank/DDBJ databases">
        <title>EvidentialGene: Evidence-directed Construction of Complete mRNA Transcriptomes without Genomes.</title>
        <authorList>
            <person name="Gilbert D.G."/>
        </authorList>
    </citation>
    <scope>NUCLEOTIDE SEQUENCE</scope>
</reference>
<dbReference type="GO" id="GO:0005783">
    <property type="term" value="C:endoplasmic reticulum"/>
    <property type="evidence" value="ECO:0007669"/>
    <property type="project" value="TreeGrafter"/>
</dbReference>
<keyword evidence="3" id="KW-0443">Lipid metabolism</keyword>
<dbReference type="PANTHER" id="PTHR43272:SF32">
    <property type="entry name" value="AMP-DEPENDENT SYNTHETASE_LIGASE DOMAIN-CONTAINING PROTEIN"/>
    <property type="match status" value="1"/>
</dbReference>
<dbReference type="PROSITE" id="PS00455">
    <property type="entry name" value="AMP_BINDING"/>
    <property type="match status" value="1"/>
</dbReference>
<dbReference type="SUPFAM" id="SSF56801">
    <property type="entry name" value="Acetyl-CoA synthetase-like"/>
    <property type="match status" value="1"/>
</dbReference>
<dbReference type="OrthoDB" id="3633556at2759"/>
<sequence>MSRQQLSSMPSLTSSHDQADVISAADLSLQGQQPMSSVVEMTPRRKQAYGDVISEMNNKTSFESKRIHHEDPHIHTIVPSGDSKRVILLSSKSRGSDWDLTMVKDEQDSNNGIESEDSGFQLDVDSSSIKIMANTTAAANDVADIAAPVDMTVTTQKSGTTVINITPPSKMEHRLLEHLHSTPLPSIVSADVAEDCADLGKKRTSSVLEVSESKPATVEIRQPHKELIKGPDQLFPADSYTTTTAMGAVKLKIDERGMASIPPLSVPTLLQRTVARHMDHPALCVKRDGKWIKWTYKQYLHDVTVCAKAFIRLGLERFHSVCILGFNSPEWIIADLAAIHAGGFAAGIYTTNSAEACLHCALNGQADIIVVEDRKQLEKILSIKDQIPTLKAIVQYTGKPHVEGVITWSQLMHLGNATPDNVYEDRLKRMAVNQCCTLIYTSGTTGPPKGVMLNHDNLTWISHNLATYMGMRDGKESFLSYLPLSHVAAQITDIYVPLSVGGTVYFAQPDVLKGSLAETLREVRPTTFFGVPRVWEKIFEKMQAIGKQTTGIKKTIATWAKRVGSSYNRRRMEGRSSRPFGYSIANALVFKKVREGLGLDRTRVILSGPAPLSREVAEYFTSLDIPIMEVYGMSESTGPHSINNITKGFHINSAGKTAPGCITKIANPDKDGNGEILMGGRHVFMGYLNDPGNTSSVVNADGFLSTGDVGHTDKFGFVYITGRIKEILITAGGENVAPVLIEDNIKAELPIVSQAMVVGDRRKFLSVLLTLRTEVDSDTQEPLPILTRPTRDLCEEYGLSLAETVTDVISAAERGMTVPAGAVTGQDAEAVKFVKVIDAAIERANRKAISAAQRVQKWTILPVDFSIPGGELGPTMKVKRSYVAKKYADVIERFY</sequence>
<keyword evidence="1 5" id="KW-0436">Ligase</keyword>
<evidence type="ECO:0000256" key="3">
    <source>
        <dbReference type="ARBA" id="ARBA00023098"/>
    </source>
</evidence>
<dbReference type="GO" id="GO:0004467">
    <property type="term" value="F:long-chain fatty acid-CoA ligase activity"/>
    <property type="evidence" value="ECO:0007669"/>
    <property type="project" value="UniProtKB-EC"/>
</dbReference>
<dbReference type="GO" id="GO:0016020">
    <property type="term" value="C:membrane"/>
    <property type="evidence" value="ECO:0007669"/>
    <property type="project" value="TreeGrafter"/>
</dbReference>
<dbReference type="EMBL" id="GDIQ01082588">
    <property type="protein sequence ID" value="JAN12149.1"/>
    <property type="molecule type" value="Transcribed_RNA"/>
</dbReference>
<name>A0A0N8DXD5_9CRUS</name>
<dbReference type="PANTHER" id="PTHR43272">
    <property type="entry name" value="LONG-CHAIN-FATTY-ACID--COA LIGASE"/>
    <property type="match status" value="1"/>
</dbReference>
<dbReference type="InterPro" id="IPR042099">
    <property type="entry name" value="ANL_N_sf"/>
</dbReference>
<accession>A0A0N8DXD5</accession>
<dbReference type="Gene3D" id="3.40.50.12780">
    <property type="entry name" value="N-terminal domain of ligase-like"/>
    <property type="match status" value="2"/>
</dbReference>
<evidence type="ECO:0000313" key="5">
    <source>
        <dbReference type="EMBL" id="JAN12149.1"/>
    </source>
</evidence>
<evidence type="ECO:0000256" key="1">
    <source>
        <dbReference type="ARBA" id="ARBA00022598"/>
    </source>
</evidence>
<dbReference type="Pfam" id="PF00501">
    <property type="entry name" value="AMP-binding"/>
    <property type="match status" value="1"/>
</dbReference>
<dbReference type="Pfam" id="PF23562">
    <property type="entry name" value="AMP-binding_C_3"/>
    <property type="match status" value="1"/>
</dbReference>
<proteinExistence type="predicted"/>
<evidence type="ECO:0000256" key="2">
    <source>
        <dbReference type="ARBA" id="ARBA00022832"/>
    </source>
</evidence>
<dbReference type="EC" id="6.2.1.3" evidence="4"/>
<dbReference type="InterPro" id="IPR020845">
    <property type="entry name" value="AMP-binding_CS"/>
</dbReference>